<evidence type="ECO:0000256" key="2">
    <source>
        <dbReference type="ARBA" id="ARBA00022741"/>
    </source>
</evidence>
<keyword evidence="2" id="KW-0547">Nucleotide-binding</keyword>
<feature type="compositionally biased region" description="Polar residues" evidence="5">
    <location>
        <begin position="625"/>
        <end position="634"/>
    </location>
</feature>
<dbReference type="Gene3D" id="3.30.200.20">
    <property type="entry name" value="Phosphorylase Kinase, domain 1"/>
    <property type="match status" value="1"/>
</dbReference>
<evidence type="ECO:0000259" key="6">
    <source>
        <dbReference type="PROSITE" id="PS50011"/>
    </source>
</evidence>
<dbReference type="RefSeq" id="WP_203795632.1">
    <property type="nucleotide sequence ID" value="NZ_BAAAQE010000035.1"/>
</dbReference>
<feature type="domain" description="Protein kinase" evidence="6">
    <location>
        <begin position="12"/>
        <end position="287"/>
    </location>
</feature>
<feature type="region of interest" description="Disordered" evidence="5">
    <location>
        <begin position="368"/>
        <end position="403"/>
    </location>
</feature>
<dbReference type="PROSITE" id="PS50011">
    <property type="entry name" value="PROTEIN_KINASE_DOM"/>
    <property type="match status" value="1"/>
</dbReference>
<feature type="region of interest" description="Disordered" evidence="5">
    <location>
        <begin position="437"/>
        <end position="574"/>
    </location>
</feature>
<dbReference type="SMART" id="SM00220">
    <property type="entry name" value="S_TKc"/>
    <property type="match status" value="1"/>
</dbReference>
<dbReference type="PROSITE" id="PS00108">
    <property type="entry name" value="PROTEIN_KINASE_ST"/>
    <property type="match status" value="1"/>
</dbReference>
<evidence type="ECO:0000256" key="1">
    <source>
        <dbReference type="ARBA" id="ARBA00022679"/>
    </source>
</evidence>
<feature type="region of interest" description="Disordered" evidence="5">
    <location>
        <begin position="623"/>
        <end position="739"/>
    </location>
</feature>
<feature type="compositionally biased region" description="Pro residues" evidence="5">
    <location>
        <begin position="316"/>
        <end position="326"/>
    </location>
</feature>
<dbReference type="Pfam" id="PF00069">
    <property type="entry name" value="Pkinase"/>
    <property type="match status" value="1"/>
</dbReference>
<dbReference type="Gene3D" id="1.10.510.10">
    <property type="entry name" value="Transferase(Phosphotransferase) domain 1"/>
    <property type="match status" value="1"/>
</dbReference>
<dbReference type="Proteomes" id="UP000612282">
    <property type="component" value="Unassembled WGS sequence"/>
</dbReference>
<evidence type="ECO:0000313" key="7">
    <source>
        <dbReference type="EMBL" id="GID54539.1"/>
    </source>
</evidence>
<dbReference type="SUPFAM" id="SSF56112">
    <property type="entry name" value="Protein kinase-like (PK-like)"/>
    <property type="match status" value="1"/>
</dbReference>
<feature type="compositionally biased region" description="Gly residues" evidence="5">
    <location>
        <begin position="508"/>
        <end position="546"/>
    </location>
</feature>
<dbReference type="InterPro" id="IPR050660">
    <property type="entry name" value="NEK_Ser/Thr_kinase"/>
</dbReference>
<evidence type="ECO:0000256" key="4">
    <source>
        <dbReference type="ARBA" id="ARBA00022840"/>
    </source>
</evidence>
<organism evidence="7 8">
    <name type="scientific">Actinoplanes couchii</name>
    <dbReference type="NCBI Taxonomy" id="403638"/>
    <lineage>
        <taxon>Bacteria</taxon>
        <taxon>Bacillati</taxon>
        <taxon>Actinomycetota</taxon>
        <taxon>Actinomycetes</taxon>
        <taxon>Micromonosporales</taxon>
        <taxon>Micromonosporaceae</taxon>
        <taxon>Actinoplanes</taxon>
    </lineage>
</organism>
<dbReference type="EMBL" id="BOMG01000041">
    <property type="protein sequence ID" value="GID54539.1"/>
    <property type="molecule type" value="Genomic_DNA"/>
</dbReference>
<feature type="compositionally biased region" description="Gly residues" evidence="5">
    <location>
        <begin position="648"/>
        <end position="668"/>
    </location>
</feature>
<keyword evidence="8" id="KW-1185">Reference proteome</keyword>
<keyword evidence="1" id="KW-0808">Transferase</keyword>
<evidence type="ECO:0000256" key="3">
    <source>
        <dbReference type="ARBA" id="ARBA00022777"/>
    </source>
</evidence>
<keyword evidence="4" id="KW-0067">ATP-binding</keyword>
<gene>
    <name evidence="7" type="ORF">Aco03nite_029430</name>
</gene>
<feature type="region of interest" description="Disordered" evidence="5">
    <location>
        <begin position="287"/>
        <end position="349"/>
    </location>
</feature>
<feature type="compositionally biased region" description="Low complexity" evidence="5">
    <location>
        <begin position="675"/>
        <end position="703"/>
    </location>
</feature>
<name>A0ABQ3X7R3_9ACTN</name>
<dbReference type="InterPro" id="IPR000719">
    <property type="entry name" value="Prot_kinase_dom"/>
</dbReference>
<keyword evidence="3" id="KW-0418">Kinase</keyword>
<accession>A0ABQ3X7R3</accession>
<dbReference type="InterPro" id="IPR011009">
    <property type="entry name" value="Kinase-like_dom_sf"/>
</dbReference>
<proteinExistence type="predicted"/>
<reference evidence="7 8" key="1">
    <citation type="submission" date="2021-01" db="EMBL/GenBank/DDBJ databases">
        <title>Whole genome shotgun sequence of Actinoplanes couchii NBRC 106145.</title>
        <authorList>
            <person name="Komaki H."/>
            <person name="Tamura T."/>
        </authorList>
    </citation>
    <scope>NUCLEOTIDE SEQUENCE [LARGE SCALE GENOMIC DNA]</scope>
    <source>
        <strain evidence="7 8">NBRC 106145</strain>
    </source>
</reference>
<dbReference type="PANTHER" id="PTHR43671:SF86">
    <property type="entry name" value="PROTEIN KINASE DOMAIN-CONTAINING PROTEIN"/>
    <property type="match status" value="1"/>
</dbReference>
<feature type="compositionally biased region" description="Basic and acidic residues" evidence="5">
    <location>
        <begin position="547"/>
        <end position="558"/>
    </location>
</feature>
<sequence>MAAVGEVIAGRYRLARPLAAGGMSRIWLATDETATRVSTTYRESGEIHEETRPAFVVLKHCTVPQGLPPDQHELVRHWSLPEAVAAARVRHPNVIHTHAVLPSWDGPWLVMDHLPARTLHQVVDESGPLPAARAAATGLAVLAGLRAIWSTGILHLDVKPGNLLITADGRTVLTDFGPAVTPAGITTLADAGIILGSPKWIAPERIFDHTSTEASDLWSLGATLYHAVEGRPPFLRATTSQILQSLADPRPTQPRRAGPLTPVLAGLLRRSPADRLSATEVEAHLRDIVTPGRRRRPTGAGAGRSAFRFPRFPRRTPAPDPTPHPATPHSAVPHSAGQPPSVPNSAVPHLAVSPSAIPHLTAQHPAVPQLAAQHPAVPQPAALPPADPHSAASQPTAQHSAAPRPAVLEPLAPPAAASQSAGPQAGIATGGRLAETRAGQPPVTQPGVPLSGTSADRPLAFHPGAPLPDPQLGRPLTTYSGAPLRDQPLAFHPGAPLPDGRAGASADGRGGAGIGGRAGAGADGRRGAGMGGRADAGADGRGGTGADGRHGAVADSRHGVGAGGPAGVGADDWGGGVRFGRAGGLRGGRGKWRTGRRRRIPVILAAIAVAAGLTAVAATAEGMTRSGTTGSPPASTAEPGSISAVPGAAGGFGSGTPVGPAAGSGAGSGSPVPPGSSGAGSSASPGASNPDGSSGSSGLSGSSGSSGLGGAGDVPRLSPGSGPSRQVVPPRTVQEGWPPAPLPEGFTWWADPLGYRVAVPSGWRQGAPLTGGRTFTAKRDQATLAITPLAETPSDVVEMLTDAERESDLDHYKRVRIEALPEPASAIWEYTFQTPDGTGMRAVQRVIGTEGHSYVLEWQATRDDWPTELNRFTVVLATFTPTP</sequence>
<feature type="compositionally biased region" description="Pro residues" evidence="5">
    <location>
        <begin position="377"/>
        <end position="387"/>
    </location>
</feature>
<feature type="compositionally biased region" description="Gly residues" evidence="5">
    <location>
        <begin position="560"/>
        <end position="574"/>
    </location>
</feature>
<evidence type="ECO:0000313" key="8">
    <source>
        <dbReference type="Proteomes" id="UP000612282"/>
    </source>
</evidence>
<feature type="compositionally biased region" description="Low complexity" evidence="5">
    <location>
        <begin position="327"/>
        <end position="336"/>
    </location>
</feature>
<dbReference type="CDD" id="cd14014">
    <property type="entry name" value="STKc_PknB_like"/>
    <property type="match status" value="1"/>
</dbReference>
<dbReference type="PANTHER" id="PTHR43671">
    <property type="entry name" value="SERINE/THREONINE-PROTEIN KINASE NEK"/>
    <property type="match status" value="1"/>
</dbReference>
<evidence type="ECO:0000256" key="5">
    <source>
        <dbReference type="SAM" id="MobiDB-lite"/>
    </source>
</evidence>
<dbReference type="InterPro" id="IPR008271">
    <property type="entry name" value="Ser/Thr_kinase_AS"/>
</dbReference>
<comment type="caution">
    <text evidence="7">The sequence shown here is derived from an EMBL/GenBank/DDBJ whole genome shotgun (WGS) entry which is preliminary data.</text>
</comment>
<protein>
    <recommendedName>
        <fullName evidence="6">Protein kinase domain-containing protein</fullName>
    </recommendedName>
</protein>